<sequence length="546" mass="59275">MQIKHSPYYIIKLSIKQKIMKKQSLAIFAVSLLVGILAPQKAEGQAFGRILNQAKKAVKERVEGAVKREKESLEQDVKQGAQKLLDDAVERAQDGVAKGLNSVAGATGSSSAEESDNRGGLSSSSTVNINGPKVYVSQTGGSVRGTGAQDSPYKDLQKAIDNAAEGSVICVSEGNYLGKLDCGYIEIKKYLKVVGGYDASFSERNPLRYVTKIQPTQAQNGTNGSRGLFTIDVKGQRNGEILIDGFVLDYGLQNNYQPADPSDPRYGCCEGCETGRITPGGEPNGLSHQLMKGNVEGRLIVRNCIFANGLYFGLQMTNLGGNWEIYNNVFVSNVYAACSVSGAAGVGKPISASVDFHHNTVLFSWCRTKEMEDMGYGYRYMIGIHGNVYNNIFGCSNLGAIDRTHIDSNKAHEADRKTSAYNNMFFMNTADILLPASGGGKWTMVKAERFEEVDQLAKCEGNFEAPQGSNILKKIDPDYLKGFAKLKIVSSTSFNPNSAANLYRQANGMNMQGTSTTRVSMYGNRYAVDKAFVLFGAESKYGAQRP</sequence>
<comment type="caution">
    <text evidence="2">The sequence shown here is derived from an EMBL/GenBank/DDBJ whole genome shotgun (WGS) entry which is preliminary data.</text>
</comment>
<dbReference type="Gene3D" id="2.160.20.10">
    <property type="entry name" value="Single-stranded right-handed beta-helix, Pectin lyase-like"/>
    <property type="match status" value="1"/>
</dbReference>
<evidence type="ECO:0000313" key="2">
    <source>
        <dbReference type="EMBL" id="EKX98748.1"/>
    </source>
</evidence>
<dbReference type="InterPro" id="IPR011050">
    <property type="entry name" value="Pectin_lyase_fold/virulence"/>
</dbReference>
<protein>
    <recommendedName>
        <fullName evidence="4">DUF1565 domain-containing protein</fullName>
    </recommendedName>
</protein>
<dbReference type="AlphaFoldDB" id="L1N5H6"/>
<dbReference type="PATRIC" id="fig|1127699.3.peg.1717"/>
<feature type="compositionally biased region" description="Low complexity" evidence="1">
    <location>
        <begin position="102"/>
        <end position="112"/>
    </location>
</feature>
<dbReference type="InterPro" id="IPR012334">
    <property type="entry name" value="Pectin_lyas_fold"/>
</dbReference>
<gene>
    <name evidence="2" type="ORF">HMPREF9151_01868</name>
</gene>
<evidence type="ECO:0000256" key="1">
    <source>
        <dbReference type="SAM" id="MobiDB-lite"/>
    </source>
</evidence>
<evidence type="ECO:0008006" key="4">
    <source>
        <dbReference type="Google" id="ProtNLM"/>
    </source>
</evidence>
<name>L1N5H6_9BACT</name>
<dbReference type="Proteomes" id="UP000010433">
    <property type="component" value="Unassembled WGS sequence"/>
</dbReference>
<reference evidence="2 3" key="1">
    <citation type="submission" date="2012-05" db="EMBL/GenBank/DDBJ databases">
        <authorList>
            <person name="Weinstock G."/>
            <person name="Sodergren E."/>
            <person name="Lobos E.A."/>
            <person name="Fulton L."/>
            <person name="Fulton R."/>
            <person name="Courtney L."/>
            <person name="Fronick C."/>
            <person name="O'Laughlin M."/>
            <person name="Godfrey J."/>
            <person name="Wilson R.M."/>
            <person name="Miner T."/>
            <person name="Farmer C."/>
            <person name="Delehaunty K."/>
            <person name="Cordes M."/>
            <person name="Minx P."/>
            <person name="Tomlinson C."/>
            <person name="Chen J."/>
            <person name="Wollam A."/>
            <person name="Pepin K.H."/>
            <person name="Bhonagiri V."/>
            <person name="Zhang X."/>
            <person name="Suruliraj S."/>
            <person name="Warren W."/>
            <person name="Mitreva M."/>
            <person name="Mardis E.R."/>
            <person name="Wilson R.K."/>
        </authorList>
    </citation>
    <scope>NUCLEOTIDE SEQUENCE [LARGE SCALE GENOMIC DNA]</scope>
    <source>
        <strain evidence="2 3">F0055</strain>
    </source>
</reference>
<proteinExistence type="predicted"/>
<feature type="region of interest" description="Disordered" evidence="1">
    <location>
        <begin position="101"/>
        <end position="126"/>
    </location>
</feature>
<evidence type="ECO:0000313" key="3">
    <source>
        <dbReference type="Proteomes" id="UP000010433"/>
    </source>
</evidence>
<keyword evidence="3" id="KW-1185">Reference proteome</keyword>
<dbReference type="HOGENOM" id="CLU_037848_0_0_10"/>
<dbReference type="EMBL" id="AMEP01000108">
    <property type="protein sequence ID" value="EKX98748.1"/>
    <property type="molecule type" value="Genomic_DNA"/>
</dbReference>
<accession>L1N5H6</accession>
<organism evidence="2 3">
    <name type="scientific">Hoylesella saccharolytica F0055</name>
    <dbReference type="NCBI Taxonomy" id="1127699"/>
    <lineage>
        <taxon>Bacteria</taxon>
        <taxon>Pseudomonadati</taxon>
        <taxon>Bacteroidota</taxon>
        <taxon>Bacteroidia</taxon>
        <taxon>Bacteroidales</taxon>
        <taxon>Prevotellaceae</taxon>
        <taxon>Hoylesella</taxon>
    </lineage>
</organism>
<dbReference type="SUPFAM" id="SSF51126">
    <property type="entry name" value="Pectin lyase-like"/>
    <property type="match status" value="1"/>
</dbReference>